<dbReference type="InterPro" id="IPR002942">
    <property type="entry name" value="S4_RNA-bd"/>
</dbReference>
<dbReference type="PANTHER" id="PTHR47683">
    <property type="entry name" value="PSEUDOURIDINE SYNTHASE FAMILY PROTEIN-RELATED"/>
    <property type="match status" value="1"/>
</dbReference>
<dbReference type="GO" id="GO:0005829">
    <property type="term" value="C:cytosol"/>
    <property type="evidence" value="ECO:0007669"/>
    <property type="project" value="UniProtKB-ARBA"/>
</dbReference>
<dbReference type="FunFam" id="3.10.290.10:FF:000003">
    <property type="entry name" value="Pseudouridine synthase"/>
    <property type="match status" value="1"/>
</dbReference>
<dbReference type="CDD" id="cd02870">
    <property type="entry name" value="PseudoU_synth_RsuA_like"/>
    <property type="match status" value="1"/>
</dbReference>
<evidence type="ECO:0000313" key="7">
    <source>
        <dbReference type="EMBL" id="MCP0886162.1"/>
    </source>
</evidence>
<evidence type="ECO:0000256" key="3">
    <source>
        <dbReference type="ARBA" id="ARBA00023235"/>
    </source>
</evidence>
<dbReference type="GO" id="GO:0120159">
    <property type="term" value="F:rRNA pseudouridine synthase activity"/>
    <property type="evidence" value="ECO:0007669"/>
    <property type="project" value="UniProtKB-ARBA"/>
</dbReference>
<dbReference type="Pfam" id="PF00849">
    <property type="entry name" value="PseudoU_synth_2"/>
    <property type="match status" value="1"/>
</dbReference>
<dbReference type="NCBIfam" id="TIGR00093">
    <property type="entry name" value="pseudouridine synthase"/>
    <property type="match status" value="1"/>
</dbReference>
<dbReference type="InterPro" id="IPR042092">
    <property type="entry name" value="PsdUridine_s_RsuA/RluB/E/F_cat"/>
</dbReference>
<dbReference type="InterPro" id="IPR050343">
    <property type="entry name" value="RsuA_PseudoU_synthase"/>
</dbReference>
<organism evidence="7 8">
    <name type="scientific">Ligilactobacillus ubinensis</name>
    <dbReference type="NCBI Taxonomy" id="2876789"/>
    <lineage>
        <taxon>Bacteria</taxon>
        <taxon>Bacillati</taxon>
        <taxon>Bacillota</taxon>
        <taxon>Bacilli</taxon>
        <taxon>Lactobacillales</taxon>
        <taxon>Lactobacillaceae</taxon>
        <taxon>Ligilactobacillus</taxon>
    </lineage>
</organism>
<dbReference type="InterPro" id="IPR000748">
    <property type="entry name" value="PsdUridine_synth_RsuA/RluB/E/F"/>
</dbReference>
<dbReference type="SUPFAM" id="SSF55174">
    <property type="entry name" value="Alpha-L RNA-binding motif"/>
    <property type="match status" value="1"/>
</dbReference>
<gene>
    <name evidence="7" type="ORF">LB941_02280</name>
</gene>
<keyword evidence="8" id="KW-1185">Reference proteome</keyword>
<dbReference type="RefSeq" id="WP_253359138.1">
    <property type="nucleotide sequence ID" value="NZ_JAIULA010000003.1"/>
</dbReference>
<dbReference type="CDD" id="cd00165">
    <property type="entry name" value="S4"/>
    <property type="match status" value="1"/>
</dbReference>
<keyword evidence="3 5" id="KW-0413">Isomerase</keyword>
<dbReference type="PROSITE" id="PS01149">
    <property type="entry name" value="PSI_RSU"/>
    <property type="match status" value="1"/>
</dbReference>
<dbReference type="InterPro" id="IPR020103">
    <property type="entry name" value="PsdUridine_synth_cat_dom_sf"/>
</dbReference>
<dbReference type="Proteomes" id="UP001139006">
    <property type="component" value="Unassembled WGS sequence"/>
</dbReference>
<protein>
    <recommendedName>
        <fullName evidence="5">Pseudouridine synthase</fullName>
        <ecNumber evidence="5">5.4.99.-</ecNumber>
    </recommendedName>
</protein>
<dbReference type="GO" id="GO:0000455">
    <property type="term" value="P:enzyme-directed rRNA pseudouridine synthesis"/>
    <property type="evidence" value="ECO:0007669"/>
    <property type="project" value="UniProtKB-ARBA"/>
</dbReference>
<comment type="similarity">
    <text evidence="1 5">Belongs to the pseudouridine synthase RsuA family.</text>
</comment>
<dbReference type="PROSITE" id="PS50889">
    <property type="entry name" value="S4"/>
    <property type="match status" value="1"/>
</dbReference>
<evidence type="ECO:0000259" key="6">
    <source>
        <dbReference type="SMART" id="SM00363"/>
    </source>
</evidence>
<evidence type="ECO:0000256" key="2">
    <source>
        <dbReference type="ARBA" id="ARBA00022884"/>
    </source>
</evidence>
<keyword evidence="2 4" id="KW-0694">RNA-binding</keyword>
<dbReference type="Pfam" id="PF01479">
    <property type="entry name" value="S4"/>
    <property type="match status" value="1"/>
</dbReference>
<evidence type="ECO:0000313" key="8">
    <source>
        <dbReference type="Proteomes" id="UP001139006"/>
    </source>
</evidence>
<dbReference type="Gene3D" id="3.30.70.1560">
    <property type="entry name" value="Alpha-L RNA-binding motif"/>
    <property type="match status" value="1"/>
</dbReference>
<dbReference type="Gene3D" id="3.10.290.10">
    <property type="entry name" value="RNA-binding S4 domain"/>
    <property type="match status" value="1"/>
</dbReference>
<reference evidence="7 8" key="1">
    <citation type="journal article" date="2023" name="Int. J. Syst. Evol. Microbiol.">
        <title>Ligilactobacillus ubinensis sp. nov., a novel species isolated from the wild ferment of a durian fruit (Durio zibethinus).</title>
        <authorList>
            <person name="Heng Y.C."/>
            <person name="Menon N."/>
            <person name="Chen B."/>
            <person name="Loo B.Z.L."/>
            <person name="Wong G.W.J."/>
            <person name="Lim A.C.H."/>
            <person name="Silvaraju S."/>
            <person name="Kittelmann S."/>
        </authorList>
    </citation>
    <scope>NUCLEOTIDE SEQUENCE [LARGE SCALE GENOMIC DNA]</scope>
    <source>
        <strain evidence="7 8">WILCCON 0076</strain>
    </source>
</reference>
<sequence length="242" mass="27339">MAERLQKVMANAGIASRRSSEKMILEGKVSVNGQVIHELGTKVDSSDVILVNGQGIDVEKKVYYLFYKPRSVISAVSDDKGRKVVTDYFKDIPERIYPIGRLDYDTSGILLLTNDGQLANILMHPRYKVDKVYVAKVTGLLKNDDLKKLRLGVMIDGKKTARAKAKVLSSDKNKKTSIVQLTIHEGRYHQVKKMFKALGYPVQKLKREQYGFLDLTGLSAGKYRKLTNAEVERLKELTTKFK</sequence>
<dbReference type="EC" id="5.4.99.-" evidence="5"/>
<dbReference type="AlphaFoldDB" id="A0A9X2FH74"/>
<proteinExistence type="inferred from homology"/>
<dbReference type="SUPFAM" id="SSF55120">
    <property type="entry name" value="Pseudouridine synthase"/>
    <property type="match status" value="1"/>
</dbReference>
<evidence type="ECO:0000256" key="1">
    <source>
        <dbReference type="ARBA" id="ARBA00008348"/>
    </source>
</evidence>
<dbReference type="EMBL" id="JAIULA010000003">
    <property type="protein sequence ID" value="MCP0886162.1"/>
    <property type="molecule type" value="Genomic_DNA"/>
</dbReference>
<dbReference type="PANTHER" id="PTHR47683:SF2">
    <property type="entry name" value="RNA-BINDING S4 DOMAIN-CONTAINING PROTEIN"/>
    <property type="match status" value="1"/>
</dbReference>
<dbReference type="FunFam" id="3.30.70.1560:FF:000001">
    <property type="entry name" value="Pseudouridine synthase"/>
    <property type="match status" value="1"/>
</dbReference>
<comment type="caution">
    <text evidence="7">The sequence shown here is derived from an EMBL/GenBank/DDBJ whole genome shotgun (WGS) entry which is preliminary data.</text>
</comment>
<dbReference type="FunFam" id="3.30.70.580:FF:000005">
    <property type="entry name" value="Pseudouridine synthase"/>
    <property type="match status" value="1"/>
</dbReference>
<dbReference type="InterPro" id="IPR006145">
    <property type="entry name" value="PsdUridine_synth_RsuA/RluA"/>
</dbReference>
<accession>A0A9X2FH74</accession>
<feature type="domain" description="RNA-binding S4" evidence="6">
    <location>
        <begin position="3"/>
        <end position="65"/>
    </location>
</feature>
<evidence type="ECO:0000256" key="5">
    <source>
        <dbReference type="RuleBase" id="RU003887"/>
    </source>
</evidence>
<evidence type="ECO:0000256" key="4">
    <source>
        <dbReference type="PROSITE-ProRule" id="PRU00182"/>
    </source>
</evidence>
<dbReference type="SMART" id="SM00363">
    <property type="entry name" value="S4"/>
    <property type="match status" value="1"/>
</dbReference>
<dbReference type="InterPro" id="IPR020094">
    <property type="entry name" value="TruA/RsuA/RluB/E/F_N"/>
</dbReference>
<dbReference type="GO" id="GO:0003723">
    <property type="term" value="F:RNA binding"/>
    <property type="evidence" value="ECO:0007669"/>
    <property type="project" value="UniProtKB-KW"/>
</dbReference>
<dbReference type="InterPro" id="IPR018496">
    <property type="entry name" value="PsdUridine_synth_RsuA/RluB_CS"/>
</dbReference>
<dbReference type="Gene3D" id="3.30.70.580">
    <property type="entry name" value="Pseudouridine synthase I, catalytic domain, N-terminal subdomain"/>
    <property type="match status" value="1"/>
</dbReference>
<dbReference type="InterPro" id="IPR036986">
    <property type="entry name" value="S4_RNA-bd_sf"/>
</dbReference>
<name>A0A9X2FH74_9LACO</name>